<organism evidence="2 3">
    <name type="scientific">Rheinheimera pacifica</name>
    <dbReference type="NCBI Taxonomy" id="173990"/>
    <lineage>
        <taxon>Bacteria</taxon>
        <taxon>Pseudomonadati</taxon>
        <taxon>Pseudomonadota</taxon>
        <taxon>Gammaproteobacteria</taxon>
        <taxon>Chromatiales</taxon>
        <taxon>Chromatiaceae</taxon>
        <taxon>Rheinheimera</taxon>
    </lineage>
</organism>
<feature type="coiled-coil region" evidence="1">
    <location>
        <begin position="176"/>
        <end position="245"/>
    </location>
</feature>
<proteinExistence type="predicted"/>
<feature type="coiled-coil region" evidence="1">
    <location>
        <begin position="309"/>
        <end position="343"/>
    </location>
</feature>
<dbReference type="RefSeq" id="WP_143039924.1">
    <property type="nucleotide sequence ID" value="NZ_FNXF01000003.1"/>
</dbReference>
<evidence type="ECO:0000313" key="3">
    <source>
        <dbReference type="Proteomes" id="UP000199371"/>
    </source>
</evidence>
<protein>
    <submittedName>
        <fullName evidence="2">Uncharacterized protein</fullName>
    </submittedName>
</protein>
<name>A0A1H6KAW3_9GAMM</name>
<gene>
    <name evidence="2" type="ORF">SAMN05660691_01041</name>
</gene>
<evidence type="ECO:0000256" key="1">
    <source>
        <dbReference type="SAM" id="Coils"/>
    </source>
</evidence>
<dbReference type="Proteomes" id="UP000199371">
    <property type="component" value="Unassembled WGS sequence"/>
</dbReference>
<accession>A0A1H6KAW3</accession>
<sequence>MPATFERRIPQKYITLNLDNVRLENMHLGRIPDLIVTSDGYEYFIEIAVTHFCDASKKAFYIKNKLSCIEINLSKLKNQTDLEPLIRRKLFEEPDGDNKWVSLNPLSKIGTQMVNELRAEVNKLNKDASDAESRLKTAANYYNSMVDKTAKLDYKLGKQRSDIKSLSLVGPAASQLRQIKEQVAEKNLQLNNIAEKLEAFSNDKAELLAYLYEIEGKEKELQIKLSMASEEREKLLAEIQEREHLLEARQQKAAEMLDYVNSIESKLARFGLSLENAQEVAELHSKKDLMEYSLQVKLQQNEELIKQRFNVESQKLSELQKKSDDLENRIKQQLGVLDFYKKEAVTAQRNNKN</sequence>
<dbReference type="AlphaFoldDB" id="A0A1H6KAW3"/>
<keyword evidence="3" id="KW-1185">Reference proteome</keyword>
<evidence type="ECO:0000313" key="2">
    <source>
        <dbReference type="EMBL" id="SEH72503.1"/>
    </source>
</evidence>
<dbReference type="OrthoDB" id="9134102at2"/>
<dbReference type="EMBL" id="FNXF01000003">
    <property type="protein sequence ID" value="SEH72503.1"/>
    <property type="molecule type" value="Genomic_DNA"/>
</dbReference>
<reference evidence="3" key="1">
    <citation type="submission" date="2016-10" db="EMBL/GenBank/DDBJ databases">
        <authorList>
            <person name="Varghese N."/>
            <person name="Submissions S."/>
        </authorList>
    </citation>
    <scope>NUCLEOTIDE SEQUENCE [LARGE SCALE GENOMIC DNA]</scope>
    <source>
        <strain evidence="3">DSM 17616</strain>
    </source>
</reference>
<keyword evidence="1" id="KW-0175">Coiled coil</keyword>